<dbReference type="EMBL" id="NWBP01000030">
    <property type="protein sequence ID" value="PCC82280.1"/>
    <property type="molecule type" value="Genomic_DNA"/>
</dbReference>
<sequence>MDAEWIGIVGTWLGSIGTTGAMVAALRQLKLERKIRKEEESLRAKEQNRRDEEVKREQANKINSWIDPENESKALIVNDSNQPIYWVVIHLVISGGGGPQTSEAVSAMSEECCPNANRYLRWMVPPGTYLMWLEHTWGGMMRKPGVEISFTDARGEHWIRRIDGTVELLPHRPFEYFKVENPWGDFLIQPVK</sequence>
<evidence type="ECO:0000256" key="1">
    <source>
        <dbReference type="SAM" id="Coils"/>
    </source>
</evidence>
<dbReference type="AlphaFoldDB" id="A0A2A4AJ25"/>
<name>A0A2A4AJ25_9CORY</name>
<evidence type="ECO:0000256" key="2">
    <source>
        <dbReference type="SAM" id="Phobius"/>
    </source>
</evidence>
<comment type="caution">
    <text evidence="3">The sequence shown here is derived from an EMBL/GenBank/DDBJ whole genome shotgun (WGS) entry which is preliminary data.</text>
</comment>
<evidence type="ECO:0000313" key="4">
    <source>
        <dbReference type="Proteomes" id="UP000218690"/>
    </source>
</evidence>
<gene>
    <name evidence="3" type="ORF">COM45_09395</name>
</gene>
<proteinExistence type="predicted"/>
<organism evidence="3 4">
    <name type="scientific">Corynebacterium accolens</name>
    <dbReference type="NCBI Taxonomy" id="38284"/>
    <lineage>
        <taxon>Bacteria</taxon>
        <taxon>Bacillati</taxon>
        <taxon>Actinomycetota</taxon>
        <taxon>Actinomycetes</taxon>
        <taxon>Mycobacteriales</taxon>
        <taxon>Corynebacteriaceae</taxon>
        <taxon>Corynebacterium</taxon>
    </lineage>
</organism>
<keyword evidence="2" id="KW-0812">Transmembrane</keyword>
<keyword evidence="2" id="KW-0472">Membrane</keyword>
<feature type="coiled-coil region" evidence="1">
    <location>
        <begin position="28"/>
        <end position="62"/>
    </location>
</feature>
<protein>
    <submittedName>
        <fullName evidence="3">Uncharacterized protein</fullName>
    </submittedName>
</protein>
<reference evidence="3 4" key="1">
    <citation type="submission" date="2017-09" db="EMBL/GenBank/DDBJ databases">
        <title>Draft Genome Sequence of Corynebacterium accolens AH4003.</title>
        <authorList>
            <person name="Chen Y."/>
            <person name="Oosthuysen W.F."/>
            <person name="Kelley S."/>
            <person name="Horswill A."/>
        </authorList>
    </citation>
    <scope>NUCLEOTIDE SEQUENCE [LARGE SCALE GENOMIC DNA]</scope>
    <source>
        <strain evidence="3 4">AH4003</strain>
    </source>
</reference>
<accession>A0A2A4AJ25</accession>
<keyword evidence="2" id="KW-1133">Transmembrane helix</keyword>
<keyword evidence="1" id="KW-0175">Coiled coil</keyword>
<dbReference type="Proteomes" id="UP000218690">
    <property type="component" value="Unassembled WGS sequence"/>
</dbReference>
<evidence type="ECO:0000313" key="3">
    <source>
        <dbReference type="EMBL" id="PCC82280.1"/>
    </source>
</evidence>
<feature type="transmembrane region" description="Helical" evidence="2">
    <location>
        <begin position="6"/>
        <end position="26"/>
    </location>
</feature>